<evidence type="ECO:0000313" key="2">
    <source>
        <dbReference type="EMBL" id="KAF6734574.1"/>
    </source>
</evidence>
<evidence type="ECO:0000313" key="3">
    <source>
        <dbReference type="Proteomes" id="UP000646548"/>
    </source>
</evidence>
<evidence type="ECO:0000256" key="1">
    <source>
        <dbReference type="SAM" id="MobiDB-lite"/>
    </source>
</evidence>
<feature type="region of interest" description="Disordered" evidence="1">
    <location>
        <begin position="1"/>
        <end position="72"/>
    </location>
</feature>
<feature type="compositionally biased region" description="Basic and acidic residues" evidence="1">
    <location>
        <begin position="55"/>
        <end position="72"/>
    </location>
</feature>
<feature type="compositionally biased region" description="Acidic residues" evidence="1">
    <location>
        <begin position="41"/>
        <end position="54"/>
    </location>
</feature>
<dbReference type="AlphaFoldDB" id="A0A834KX32"/>
<dbReference type="Proteomes" id="UP000646548">
    <property type="component" value="Unassembled WGS sequence"/>
</dbReference>
<gene>
    <name evidence="2" type="ORF">FQA47_001335</name>
</gene>
<organism evidence="2 3">
    <name type="scientific">Oryzias melastigma</name>
    <name type="common">Marine medaka</name>
    <dbReference type="NCBI Taxonomy" id="30732"/>
    <lineage>
        <taxon>Eukaryota</taxon>
        <taxon>Metazoa</taxon>
        <taxon>Chordata</taxon>
        <taxon>Craniata</taxon>
        <taxon>Vertebrata</taxon>
        <taxon>Euteleostomi</taxon>
        <taxon>Actinopterygii</taxon>
        <taxon>Neopterygii</taxon>
        <taxon>Teleostei</taxon>
        <taxon>Neoteleostei</taxon>
        <taxon>Acanthomorphata</taxon>
        <taxon>Ovalentaria</taxon>
        <taxon>Atherinomorphae</taxon>
        <taxon>Beloniformes</taxon>
        <taxon>Adrianichthyidae</taxon>
        <taxon>Oryziinae</taxon>
        <taxon>Oryzias</taxon>
    </lineage>
</organism>
<accession>A0A834KX32</accession>
<sequence>MMMMMTSVLPAGLTQDPVNRDAEERTSNVKQEGAELSQVKDEEEELSIAQEEEQLGLKHEDDVVMKTPEEQE</sequence>
<reference evidence="2" key="1">
    <citation type="journal article" name="BMC Genomics">
        <title>Long-read sequencing and de novo genome assembly of marine medaka (Oryzias melastigma).</title>
        <authorList>
            <person name="Liang P."/>
            <person name="Saqib H.S.A."/>
            <person name="Ni X."/>
            <person name="Shen Y."/>
        </authorList>
    </citation>
    <scope>NUCLEOTIDE SEQUENCE</scope>
    <source>
        <strain evidence="2">Bigg-433</strain>
    </source>
</reference>
<comment type="caution">
    <text evidence="2">The sequence shown here is derived from an EMBL/GenBank/DDBJ whole genome shotgun (WGS) entry which is preliminary data.</text>
</comment>
<name>A0A834KX32_ORYME</name>
<protein>
    <submittedName>
        <fullName evidence="2">Uncharacterized protein</fullName>
    </submittedName>
</protein>
<proteinExistence type="predicted"/>
<dbReference type="EMBL" id="WKFB01000132">
    <property type="protein sequence ID" value="KAF6734574.1"/>
    <property type="molecule type" value="Genomic_DNA"/>
</dbReference>
<feature type="compositionally biased region" description="Basic and acidic residues" evidence="1">
    <location>
        <begin position="18"/>
        <end position="27"/>
    </location>
</feature>